<reference evidence="1 2" key="1">
    <citation type="submission" date="2015-02" db="EMBL/GenBank/DDBJ databases">
        <title>Single-cell genomics of uncultivated deep-branching MTB reveals a conserved set of magnetosome genes.</title>
        <authorList>
            <person name="Kolinko S."/>
            <person name="Richter M."/>
            <person name="Glockner F.O."/>
            <person name="Brachmann A."/>
            <person name="Schuler D."/>
        </authorList>
    </citation>
    <scope>NUCLEOTIDE SEQUENCE [LARGE SCALE GENOMIC DNA]</scope>
    <source>
        <strain evidence="1">TM-1</strain>
    </source>
</reference>
<evidence type="ECO:0000313" key="1">
    <source>
        <dbReference type="EMBL" id="KJU86959.1"/>
    </source>
</evidence>
<organism evidence="1 2">
    <name type="scientific">Candidatus Magnetobacterium bavaricum</name>
    <dbReference type="NCBI Taxonomy" id="29290"/>
    <lineage>
        <taxon>Bacteria</taxon>
        <taxon>Pseudomonadati</taxon>
        <taxon>Nitrospirota</taxon>
        <taxon>Thermodesulfovibrionia</taxon>
        <taxon>Thermodesulfovibrionales</taxon>
        <taxon>Candidatus Magnetobacteriaceae</taxon>
        <taxon>Candidatus Magnetobacterium</taxon>
    </lineage>
</organism>
<name>A0A0F3GYB7_9BACT</name>
<proteinExistence type="predicted"/>
<dbReference type="EMBL" id="LACI01000383">
    <property type="protein sequence ID" value="KJU86959.1"/>
    <property type="molecule type" value="Genomic_DNA"/>
</dbReference>
<evidence type="ECO:0000313" key="2">
    <source>
        <dbReference type="Proteomes" id="UP000033423"/>
    </source>
</evidence>
<comment type="caution">
    <text evidence="1">The sequence shown here is derived from an EMBL/GenBank/DDBJ whole genome shotgun (WGS) entry which is preliminary data.</text>
</comment>
<dbReference type="Proteomes" id="UP000033423">
    <property type="component" value="Unassembled WGS sequence"/>
</dbReference>
<protein>
    <submittedName>
        <fullName evidence="1">Uncharacterized protein</fullName>
    </submittedName>
</protein>
<dbReference type="AlphaFoldDB" id="A0A0F3GYB7"/>
<gene>
    <name evidence="1" type="ORF">MBAV_000847</name>
</gene>
<keyword evidence="2" id="KW-1185">Reference proteome</keyword>
<sequence>MFLAVSFQFMLVSMIVFDMYRPSPVPLSDGLVVKYGSNILSMISSGMPPPLSLMDTIVFPLSVLNGSF</sequence>
<accession>A0A0F3GYB7</accession>